<evidence type="ECO:0000313" key="1">
    <source>
        <dbReference type="EMBL" id="JAH26099.1"/>
    </source>
</evidence>
<proteinExistence type="predicted"/>
<accession>A0A0E9RAG8</accession>
<organism evidence="1">
    <name type="scientific">Anguilla anguilla</name>
    <name type="common">European freshwater eel</name>
    <name type="synonym">Muraena anguilla</name>
    <dbReference type="NCBI Taxonomy" id="7936"/>
    <lineage>
        <taxon>Eukaryota</taxon>
        <taxon>Metazoa</taxon>
        <taxon>Chordata</taxon>
        <taxon>Craniata</taxon>
        <taxon>Vertebrata</taxon>
        <taxon>Euteleostomi</taxon>
        <taxon>Actinopterygii</taxon>
        <taxon>Neopterygii</taxon>
        <taxon>Teleostei</taxon>
        <taxon>Anguilliformes</taxon>
        <taxon>Anguillidae</taxon>
        <taxon>Anguilla</taxon>
    </lineage>
</organism>
<protein>
    <submittedName>
        <fullName evidence="1">Uncharacterized protein</fullName>
    </submittedName>
</protein>
<reference evidence="1" key="2">
    <citation type="journal article" date="2015" name="Fish Shellfish Immunol.">
        <title>Early steps in the European eel (Anguilla anguilla)-Vibrio vulnificus interaction in the gills: Role of the RtxA13 toxin.</title>
        <authorList>
            <person name="Callol A."/>
            <person name="Pajuelo D."/>
            <person name="Ebbesson L."/>
            <person name="Teles M."/>
            <person name="MacKenzie S."/>
            <person name="Amaro C."/>
        </authorList>
    </citation>
    <scope>NUCLEOTIDE SEQUENCE</scope>
</reference>
<reference evidence="1" key="1">
    <citation type="submission" date="2014-11" db="EMBL/GenBank/DDBJ databases">
        <authorList>
            <person name="Amaro Gonzalez C."/>
        </authorList>
    </citation>
    <scope>NUCLEOTIDE SEQUENCE</scope>
</reference>
<name>A0A0E9RAG8_ANGAN</name>
<dbReference type="AlphaFoldDB" id="A0A0E9RAG8"/>
<dbReference type="EMBL" id="GBXM01082478">
    <property type="protein sequence ID" value="JAH26099.1"/>
    <property type="molecule type" value="Transcribed_RNA"/>
</dbReference>
<sequence>MFHYKVGIQTRLQLFLKSDLSCNYCFKGKFAYRLGP</sequence>